<sequence length="1166" mass="128508">MECLLVHTIYIRTRNRLSELKQELQTMLKDVECTLAGSPAILSVPILQPCLRAELLLVTVDTHTGMLQCHVPQYDAPLVPELTVALNGDHSRLSTLISELRFWITQRRCEKTLQHLPATAHERLPVLHHPDHPMSKISRHRIFVQLHRHPTVILIVAFKEKESSPCEIECSFYLAVVKHSSIEDDPHDDSIETEIPKMYLKVQSLIEFDTFVITHGPFTSVDSEVVETANNKRKSTGIGGRTDATGTSQNRRPKHPAYFIPELAHVVALCDERIPFVTLAQELTRREIAHQGLQVEANATALVLKLVQLPAPIPSIATSSAWHALLKRLLSVSIRVQGKGMAKTWTVEFVFYGSPLSSSHPKEQGLRRPVYFQYEMGTSDTVSRTVDALLNDWAQIVHLYMIVHDLAEYLKMEKYNLRNMVSIKSYSYSKLVLAYGENQVATVTVQWSTNDKAFRLLFGRSPANIVTNPHSIMKEQLEAHLNRHTNLAQIIHILNETLPPLMSISKLPIIPQLCVHARPRVPVQTFTIMPQCVTLVRIAYQGMYCLELRLRGGGLVSLRDGAYSRFDRSNVVDEFTPTQGLKGFLSKYVDENAVCRRRSQSEDDNPPSPVTMDSDGSSGNVGFLSHHRSGPQSPAQQREGLRFHPPLTPPSGSNPHTPASPHTANISQASQHQSFGSSPATSFNLASPPSLPPNTPNMLPHPSPGSGLVANSPLNPMHVPSPAGLMPTSSPGPCSNVQVGHSPAGSFMQTGHIDGSPFPSSQSMASPAASNWPGSPSVPRPSPARPGQNPSHAALHSPQASDHKTVTHISRVLPPRSWAGAVPTLLTNEALDLLCSPSAHPSLSNLAGLNLPGMSPLERFLGCVYMRRQLQRFIQTDDCLTSINSTEPGVVHFKVESLQCRVGLNQQHMQSLHIKVQPVPEYKDQWTIEELQIIEKFFDTRVAAPPYKHNTLSGFGRMLNVRFKVLKDFVQIMKLELVPGFVQQLQLKWSVQLCLRIPPSAGPIVPPGTEGVHVCRSKILFFLQITRAALQFQGEMPSLVLPFVYDVTTNLTQLAERRDLSPPPPAITAASMQLKRFAEYGANQSECSLFPAVRDLLANFTLPSEPPVISQVVASPAGGQVTPTQQQIQNTAMQMHSPMAGGQGPPQGPYGMQGMPPMGMMGGPPQ</sequence>
<organism evidence="7 8">
    <name type="scientific">Ooceraea biroi</name>
    <name type="common">Clonal raider ant</name>
    <name type="synonym">Cerapachys biroi</name>
    <dbReference type="NCBI Taxonomy" id="2015173"/>
    <lineage>
        <taxon>Eukaryota</taxon>
        <taxon>Metazoa</taxon>
        <taxon>Ecdysozoa</taxon>
        <taxon>Arthropoda</taxon>
        <taxon>Hexapoda</taxon>
        <taxon>Insecta</taxon>
        <taxon>Pterygota</taxon>
        <taxon>Neoptera</taxon>
        <taxon>Endopterygota</taxon>
        <taxon>Hymenoptera</taxon>
        <taxon>Apocrita</taxon>
        <taxon>Aculeata</taxon>
        <taxon>Formicoidea</taxon>
        <taxon>Formicidae</taxon>
        <taxon>Dorylinae</taxon>
        <taxon>Ooceraea</taxon>
    </lineage>
</organism>
<feature type="compositionally biased region" description="Polar residues" evidence="1">
    <location>
        <begin position="650"/>
        <end position="687"/>
    </location>
</feature>
<dbReference type="Pfam" id="PF25065">
    <property type="entry name" value="RM3_Med14"/>
    <property type="match status" value="1"/>
</dbReference>
<evidence type="ECO:0000259" key="3">
    <source>
        <dbReference type="Pfam" id="PF22984"/>
    </source>
</evidence>
<dbReference type="OrthoDB" id="205099at2759"/>
<dbReference type="InterPro" id="IPR056877">
    <property type="entry name" value="Med14_C"/>
</dbReference>
<dbReference type="GO" id="GO:0006357">
    <property type="term" value="P:regulation of transcription by RNA polymerase II"/>
    <property type="evidence" value="ECO:0007669"/>
    <property type="project" value="InterPro"/>
</dbReference>
<dbReference type="InterPro" id="IPR013947">
    <property type="entry name" value="Mediator_Med14"/>
</dbReference>
<dbReference type="GO" id="GO:0070847">
    <property type="term" value="C:core mediator complex"/>
    <property type="evidence" value="ECO:0007669"/>
    <property type="project" value="TreeGrafter"/>
</dbReference>
<evidence type="ECO:0000259" key="5">
    <source>
        <dbReference type="Pfam" id="PF25067"/>
    </source>
</evidence>
<evidence type="ECO:0000313" key="7">
    <source>
        <dbReference type="EMBL" id="EZA53031.1"/>
    </source>
</evidence>
<evidence type="ECO:0000259" key="4">
    <source>
        <dbReference type="Pfam" id="PF25065"/>
    </source>
</evidence>
<dbReference type="Pfam" id="PF22983">
    <property type="entry name" value="RM8_Med14"/>
    <property type="match status" value="1"/>
</dbReference>
<feature type="domain" description="Mediator of RNA polymerase II transcription subunit 14 RM5" evidence="5">
    <location>
        <begin position="288"/>
        <end position="379"/>
    </location>
</feature>
<feature type="domain" description="Mediator of RNA polymerase II transcription subunit 14 RM6" evidence="3">
    <location>
        <begin position="417"/>
        <end position="484"/>
    </location>
</feature>
<dbReference type="Pfam" id="PF25069">
    <property type="entry name" value="Med14_C"/>
    <property type="match status" value="1"/>
</dbReference>
<dbReference type="InterPro" id="IPR055107">
    <property type="entry name" value="Med14_RM8"/>
</dbReference>
<feature type="region of interest" description="Disordered" evidence="1">
    <location>
        <begin position="596"/>
        <end position="805"/>
    </location>
</feature>
<evidence type="ECO:0000259" key="2">
    <source>
        <dbReference type="Pfam" id="PF22983"/>
    </source>
</evidence>
<feature type="compositionally biased region" description="Low complexity" evidence="1">
    <location>
        <begin position="756"/>
        <end position="775"/>
    </location>
</feature>
<dbReference type="GO" id="GO:0003712">
    <property type="term" value="F:transcription coregulator activity"/>
    <property type="evidence" value="ECO:0007669"/>
    <property type="project" value="InterPro"/>
</dbReference>
<feature type="domain" description="Mediator of RNA polymerase II transcription subunit 14 RM8" evidence="2">
    <location>
        <begin position="870"/>
        <end position="943"/>
    </location>
</feature>
<feature type="compositionally biased region" description="Polar residues" evidence="1">
    <location>
        <begin position="727"/>
        <end position="739"/>
    </location>
</feature>
<dbReference type="Proteomes" id="UP000053097">
    <property type="component" value="Unassembled WGS sequence"/>
</dbReference>
<dbReference type="PANTHER" id="PTHR12809:SF2">
    <property type="entry name" value="MEDIATOR OF RNA POLYMERASE II TRANSCRIPTION SUBUNIT 14"/>
    <property type="match status" value="1"/>
</dbReference>
<feature type="compositionally biased region" description="Pro residues" evidence="1">
    <location>
        <begin position="689"/>
        <end position="703"/>
    </location>
</feature>
<evidence type="ECO:0000256" key="1">
    <source>
        <dbReference type="SAM" id="MobiDB-lite"/>
    </source>
</evidence>
<evidence type="ECO:0000313" key="8">
    <source>
        <dbReference type="Proteomes" id="UP000053097"/>
    </source>
</evidence>
<dbReference type="Pfam" id="PF25067">
    <property type="entry name" value="RM5_Med14"/>
    <property type="match status" value="1"/>
</dbReference>
<dbReference type="AlphaFoldDB" id="A0A026WBK6"/>
<dbReference type="GO" id="GO:0016592">
    <property type="term" value="C:mediator complex"/>
    <property type="evidence" value="ECO:0007669"/>
    <property type="project" value="InterPro"/>
</dbReference>
<feature type="domain" description="Mediator of RNA polymerase II transcription subunit 14 RM3" evidence="4">
    <location>
        <begin position="2"/>
        <end position="109"/>
    </location>
</feature>
<feature type="domain" description="Mediator of RNA polymerase II transcription subunit 14 C-terminal" evidence="6">
    <location>
        <begin position="959"/>
        <end position="1103"/>
    </location>
</feature>
<accession>A0A026WBK6</accession>
<dbReference type="PANTHER" id="PTHR12809">
    <property type="entry name" value="MEDIATOR COMPLEX SUBUNIT"/>
    <property type="match status" value="1"/>
</dbReference>
<name>A0A026WBK6_OOCBI</name>
<dbReference type="InterPro" id="IPR056879">
    <property type="entry name" value="RM3_Med14"/>
</dbReference>
<dbReference type="EMBL" id="KK107295">
    <property type="protein sequence ID" value="EZA53031.1"/>
    <property type="molecule type" value="Genomic_DNA"/>
</dbReference>
<gene>
    <name evidence="7" type="ORF">X777_07209</name>
</gene>
<protein>
    <submittedName>
        <fullName evidence="7">Mediator of RNA polymerase II transcription subunit</fullName>
    </submittedName>
</protein>
<reference evidence="7 8" key="1">
    <citation type="journal article" date="2014" name="Curr. Biol.">
        <title>The genome of the clonal raider ant Cerapachys biroi.</title>
        <authorList>
            <person name="Oxley P.R."/>
            <person name="Ji L."/>
            <person name="Fetter-Pruneda I."/>
            <person name="McKenzie S.K."/>
            <person name="Li C."/>
            <person name="Hu H."/>
            <person name="Zhang G."/>
            <person name="Kronauer D.J."/>
        </authorList>
    </citation>
    <scope>NUCLEOTIDE SEQUENCE [LARGE SCALE GENOMIC DNA]</scope>
</reference>
<proteinExistence type="predicted"/>
<dbReference type="Pfam" id="PF22984">
    <property type="entry name" value="RM6_Med14"/>
    <property type="match status" value="1"/>
</dbReference>
<dbReference type="STRING" id="2015173.A0A026WBK6"/>
<evidence type="ECO:0000259" key="6">
    <source>
        <dbReference type="Pfam" id="PF25069"/>
    </source>
</evidence>
<dbReference type="InterPro" id="IPR055114">
    <property type="entry name" value="Med14_RM6"/>
</dbReference>
<keyword evidence="8" id="KW-1185">Reference proteome</keyword>
<dbReference type="OMA" id="KQPAYFI"/>
<dbReference type="InterPro" id="IPR056878">
    <property type="entry name" value="RM5_Med14"/>
</dbReference>
<feature type="region of interest" description="Disordered" evidence="1">
    <location>
        <begin position="230"/>
        <end position="252"/>
    </location>
</feature>